<sequence length="471" mass="53067">MFRLVLFGVLVSVPGGFCFSPNCVRENQFKFYGFPVEGCSKFLQQLCMPVYSGQFEVMGSPTIVKVKATTVLPTCAFYNVDTLEHIYGVKSKIKILAKGAFIKLPNLRSIDLSYNMITEVRDKVFQNVSTEKLDLSWNNILFVDPDAFKEVYNLRELDLSRNALMTIPIHQLPKSITTLNLAYNELTRVAINSLKFTNLTNVNLSNNRIQNVAISFFYPLDTFDLSNNELYDIDYVEISSVNTFRIGSNNFRLIPKYLENINANNINIYPNPWSCEVLPDLWRTMSSLNYRIETTGSGTQTMEICTNITTVGTFRQGDKSCVNDRQCPTNQVCKVGQCLDPCSSFCHQTSVCKAKNHQFRCACPKGTKSDPMDLTGSCNKVQCYVSSQCPLGKYCVQNRCKAIAGSTTVGPPSELPNFIPEIEVKPWWFEDIPYESPIKVFKLATLPPIPEFITIDPVILPKIELIGNSTT</sequence>
<accession>A0A834MMU7</accession>
<reference evidence="5" key="1">
    <citation type="submission" date="2020-08" db="EMBL/GenBank/DDBJ databases">
        <title>Genome sequencing and assembly of the red palm weevil Rhynchophorus ferrugineus.</title>
        <authorList>
            <person name="Dias G.B."/>
            <person name="Bergman C.M."/>
            <person name="Manee M."/>
        </authorList>
    </citation>
    <scope>NUCLEOTIDE SEQUENCE</scope>
    <source>
        <strain evidence="5">AA-2017</strain>
        <tissue evidence="5">Whole larva</tissue>
    </source>
</reference>
<keyword evidence="1" id="KW-0433">Leucine-rich repeat</keyword>
<dbReference type="Pfam" id="PF13855">
    <property type="entry name" value="LRR_8"/>
    <property type="match status" value="1"/>
</dbReference>
<dbReference type="InterPro" id="IPR003591">
    <property type="entry name" value="Leu-rich_rpt_typical-subtyp"/>
</dbReference>
<name>A0A834MMU7_RHYFE</name>
<protein>
    <submittedName>
        <fullName evidence="5">Uncharacterized protein</fullName>
    </submittedName>
</protein>
<dbReference type="Proteomes" id="UP000625711">
    <property type="component" value="Unassembled WGS sequence"/>
</dbReference>
<dbReference type="PANTHER" id="PTHR24373:SF388">
    <property type="entry name" value="NEGATIVE REGULATOR OF REACTIVE OXYGEN SPECIES"/>
    <property type="match status" value="1"/>
</dbReference>
<evidence type="ECO:0000256" key="3">
    <source>
        <dbReference type="ARBA" id="ARBA00022737"/>
    </source>
</evidence>
<gene>
    <name evidence="5" type="ORF">GWI33_021816</name>
</gene>
<dbReference type="AlphaFoldDB" id="A0A834MMU7"/>
<evidence type="ECO:0000256" key="4">
    <source>
        <dbReference type="SAM" id="SignalP"/>
    </source>
</evidence>
<dbReference type="OrthoDB" id="6758089at2759"/>
<comment type="caution">
    <text evidence="5">The sequence shown here is derived from an EMBL/GenBank/DDBJ whole genome shotgun (WGS) entry which is preliminary data.</text>
</comment>
<dbReference type="PROSITE" id="PS51450">
    <property type="entry name" value="LRR"/>
    <property type="match status" value="2"/>
</dbReference>
<evidence type="ECO:0000313" key="5">
    <source>
        <dbReference type="EMBL" id="KAF7284624.1"/>
    </source>
</evidence>
<dbReference type="SUPFAM" id="SSF52058">
    <property type="entry name" value="L domain-like"/>
    <property type="match status" value="1"/>
</dbReference>
<dbReference type="PANTHER" id="PTHR24373">
    <property type="entry name" value="SLIT RELATED LEUCINE-RICH REPEAT NEURONAL PROTEIN"/>
    <property type="match status" value="1"/>
</dbReference>
<evidence type="ECO:0000313" key="6">
    <source>
        <dbReference type="Proteomes" id="UP000625711"/>
    </source>
</evidence>
<keyword evidence="3" id="KW-0677">Repeat</keyword>
<evidence type="ECO:0000256" key="1">
    <source>
        <dbReference type="ARBA" id="ARBA00022614"/>
    </source>
</evidence>
<dbReference type="SMART" id="SM00369">
    <property type="entry name" value="LRR_TYP"/>
    <property type="match status" value="4"/>
</dbReference>
<evidence type="ECO:0000256" key="2">
    <source>
        <dbReference type="ARBA" id="ARBA00022729"/>
    </source>
</evidence>
<dbReference type="InterPro" id="IPR032675">
    <property type="entry name" value="LRR_dom_sf"/>
</dbReference>
<keyword evidence="6" id="KW-1185">Reference proteome</keyword>
<organism evidence="5 6">
    <name type="scientific">Rhynchophorus ferrugineus</name>
    <name type="common">Red palm weevil</name>
    <name type="synonym">Curculio ferrugineus</name>
    <dbReference type="NCBI Taxonomy" id="354439"/>
    <lineage>
        <taxon>Eukaryota</taxon>
        <taxon>Metazoa</taxon>
        <taxon>Ecdysozoa</taxon>
        <taxon>Arthropoda</taxon>
        <taxon>Hexapoda</taxon>
        <taxon>Insecta</taxon>
        <taxon>Pterygota</taxon>
        <taxon>Neoptera</taxon>
        <taxon>Endopterygota</taxon>
        <taxon>Coleoptera</taxon>
        <taxon>Polyphaga</taxon>
        <taxon>Cucujiformia</taxon>
        <taxon>Curculionidae</taxon>
        <taxon>Dryophthorinae</taxon>
        <taxon>Rhynchophorus</taxon>
    </lineage>
</organism>
<dbReference type="GO" id="GO:0005615">
    <property type="term" value="C:extracellular space"/>
    <property type="evidence" value="ECO:0007669"/>
    <property type="project" value="TreeGrafter"/>
</dbReference>
<dbReference type="EMBL" id="JAACXV010000073">
    <property type="protein sequence ID" value="KAF7284624.1"/>
    <property type="molecule type" value="Genomic_DNA"/>
</dbReference>
<dbReference type="InterPro" id="IPR050328">
    <property type="entry name" value="Dev_Immune_Receptor"/>
</dbReference>
<dbReference type="GO" id="GO:0031012">
    <property type="term" value="C:extracellular matrix"/>
    <property type="evidence" value="ECO:0007669"/>
    <property type="project" value="TreeGrafter"/>
</dbReference>
<keyword evidence="2 4" id="KW-0732">Signal</keyword>
<dbReference type="InterPro" id="IPR001611">
    <property type="entry name" value="Leu-rich_rpt"/>
</dbReference>
<feature type="signal peptide" evidence="4">
    <location>
        <begin position="1"/>
        <end position="18"/>
    </location>
</feature>
<dbReference type="Gene3D" id="3.80.10.10">
    <property type="entry name" value="Ribonuclease Inhibitor"/>
    <property type="match status" value="2"/>
</dbReference>
<proteinExistence type="predicted"/>
<feature type="chain" id="PRO_5032310857" evidence="4">
    <location>
        <begin position="19"/>
        <end position="471"/>
    </location>
</feature>